<sequence length="125" mass="13895">MEYLIMIILLITLLFEVYKQILFKGIPQKKPGQLMHITATVSQTILVIWSLSSPKTCRKTSNRRISTSGLIHTVINQGSLYGALVPTNTDATKDMLNTSESLPGEKEDPAQKRKGLPLNSKEKAL</sequence>
<proteinExistence type="predicted"/>
<dbReference type="EMBL" id="CABGHF010000027">
    <property type="protein sequence ID" value="VUS92066.1"/>
    <property type="molecule type" value="Genomic_DNA"/>
</dbReference>
<evidence type="ECO:0000313" key="3">
    <source>
        <dbReference type="Proteomes" id="UP000318370"/>
    </source>
</evidence>
<dbReference type="AlphaFoldDB" id="A0A564MDZ3"/>
<reference evidence="2 3" key="1">
    <citation type="submission" date="2019-07" db="EMBL/GenBank/DDBJ databases">
        <authorList>
            <person name="Brisse S."/>
            <person name="Rodrigues C."/>
            <person name="Thorpe H."/>
        </authorList>
    </citation>
    <scope>NUCLEOTIDE SEQUENCE [LARGE SCALE GENOMIC DNA]</scope>
    <source>
        <strain evidence="2">SB6408</strain>
    </source>
</reference>
<accession>A0A564MDZ3</accession>
<dbReference type="RefSeq" id="WP_142463578.1">
    <property type="nucleotide sequence ID" value="NZ_CABGHF010000027.1"/>
</dbReference>
<evidence type="ECO:0000256" key="1">
    <source>
        <dbReference type="SAM" id="MobiDB-lite"/>
    </source>
</evidence>
<name>A0A564MDZ3_9ENTR</name>
<protein>
    <submittedName>
        <fullName evidence="2">Uncharacterized protein</fullName>
    </submittedName>
</protein>
<organism evidence="2 3">
    <name type="scientific">Klebsiella spallanzanii</name>
    <dbReference type="NCBI Taxonomy" id="2587528"/>
    <lineage>
        <taxon>Bacteria</taxon>
        <taxon>Pseudomonadati</taxon>
        <taxon>Pseudomonadota</taxon>
        <taxon>Gammaproteobacteria</taxon>
        <taxon>Enterobacterales</taxon>
        <taxon>Enterobacteriaceae</taxon>
        <taxon>Klebsiella/Raoultella group</taxon>
        <taxon>Klebsiella</taxon>
    </lineage>
</organism>
<gene>
    <name evidence="2" type="ORF">SB6408_05757</name>
</gene>
<dbReference type="Proteomes" id="UP000318370">
    <property type="component" value="Unassembled WGS sequence"/>
</dbReference>
<evidence type="ECO:0000313" key="2">
    <source>
        <dbReference type="EMBL" id="VUS92066.1"/>
    </source>
</evidence>
<feature type="region of interest" description="Disordered" evidence="1">
    <location>
        <begin position="94"/>
        <end position="125"/>
    </location>
</feature>